<evidence type="ECO:0000256" key="1">
    <source>
        <dbReference type="SAM" id="Phobius"/>
    </source>
</evidence>
<dbReference type="OrthoDB" id="964916at2"/>
<sequence>MKLKYVYLFLAILGVLFTWYYNILYFQTVENASFIGFMQDAQNNFAAKSFGADLTVVVLTFFVFLTTESLRLKIKYWWLLIPLTFLIAVAFTFPLFLYFRQQKLDVLSMKN</sequence>
<evidence type="ECO:0000313" key="3">
    <source>
        <dbReference type="Proteomes" id="UP000237608"/>
    </source>
</evidence>
<reference evidence="2 3" key="1">
    <citation type="submission" date="2016-12" db="EMBL/GenBank/DDBJ databases">
        <title>Trade-off between light-utilization and light-protection in marine flavobacteria.</title>
        <authorList>
            <person name="Kumagai Y."/>
            <person name="Yoshizawa S."/>
            <person name="Kogure K."/>
            <person name="Iwasaki W."/>
        </authorList>
    </citation>
    <scope>NUCLEOTIDE SEQUENCE [LARGE SCALE GENOMIC DNA]</scope>
    <source>
        <strain evidence="2 3">KCTC 22729</strain>
    </source>
</reference>
<accession>A0A2S7W9Q8</accession>
<evidence type="ECO:0000313" key="2">
    <source>
        <dbReference type="EMBL" id="PQJ74358.1"/>
    </source>
</evidence>
<protein>
    <recommendedName>
        <fullName evidence="4">DUF2834 domain-containing protein</fullName>
    </recommendedName>
</protein>
<dbReference type="EMBL" id="MSCL01000001">
    <property type="protein sequence ID" value="PQJ74358.1"/>
    <property type="molecule type" value="Genomic_DNA"/>
</dbReference>
<keyword evidence="1" id="KW-0812">Transmembrane</keyword>
<feature type="transmembrane region" description="Helical" evidence="1">
    <location>
        <begin position="76"/>
        <end position="99"/>
    </location>
</feature>
<evidence type="ECO:0008006" key="4">
    <source>
        <dbReference type="Google" id="ProtNLM"/>
    </source>
</evidence>
<dbReference type="AlphaFoldDB" id="A0A2S7W9Q8"/>
<dbReference type="Pfam" id="PF11196">
    <property type="entry name" value="DUF2834"/>
    <property type="match status" value="1"/>
</dbReference>
<dbReference type="RefSeq" id="WP_105045505.1">
    <property type="nucleotide sequence ID" value="NZ_CP150662.1"/>
</dbReference>
<gene>
    <name evidence="2" type="ORF">BTO13_03300</name>
</gene>
<proteinExistence type="predicted"/>
<feature type="transmembrane region" description="Helical" evidence="1">
    <location>
        <begin position="45"/>
        <end position="64"/>
    </location>
</feature>
<dbReference type="Proteomes" id="UP000237608">
    <property type="component" value="Unassembled WGS sequence"/>
</dbReference>
<organism evidence="2 3">
    <name type="scientific">Polaribacter gangjinensis</name>
    <dbReference type="NCBI Taxonomy" id="574710"/>
    <lineage>
        <taxon>Bacteria</taxon>
        <taxon>Pseudomonadati</taxon>
        <taxon>Bacteroidota</taxon>
        <taxon>Flavobacteriia</taxon>
        <taxon>Flavobacteriales</taxon>
        <taxon>Flavobacteriaceae</taxon>
    </lineage>
</organism>
<dbReference type="InterPro" id="IPR021362">
    <property type="entry name" value="DUF2834"/>
</dbReference>
<name>A0A2S7W9Q8_9FLAO</name>
<keyword evidence="3" id="KW-1185">Reference proteome</keyword>
<comment type="caution">
    <text evidence="2">The sequence shown here is derived from an EMBL/GenBank/DDBJ whole genome shotgun (WGS) entry which is preliminary data.</text>
</comment>
<keyword evidence="1" id="KW-1133">Transmembrane helix</keyword>
<feature type="transmembrane region" description="Helical" evidence="1">
    <location>
        <begin position="6"/>
        <end position="24"/>
    </location>
</feature>
<keyword evidence="1" id="KW-0472">Membrane</keyword>